<dbReference type="Gene3D" id="3.80.10.10">
    <property type="entry name" value="Ribonuclease Inhibitor"/>
    <property type="match status" value="1"/>
</dbReference>
<dbReference type="PANTHER" id="PTHR11017">
    <property type="entry name" value="LEUCINE-RICH REPEAT-CONTAINING PROTEIN"/>
    <property type="match status" value="1"/>
</dbReference>
<feature type="domain" description="TIR" evidence="4">
    <location>
        <begin position="16"/>
        <end position="194"/>
    </location>
</feature>
<dbReference type="Pfam" id="PF00931">
    <property type="entry name" value="NB-ARC"/>
    <property type="match status" value="1"/>
</dbReference>
<keyword evidence="6" id="KW-1185">Reference proteome</keyword>
<dbReference type="OrthoDB" id="1357022at2759"/>
<dbReference type="InterPro" id="IPR000157">
    <property type="entry name" value="TIR_dom"/>
</dbReference>
<keyword evidence="3" id="KW-0520">NAD</keyword>
<evidence type="ECO:0000259" key="4">
    <source>
        <dbReference type="PROSITE" id="PS50104"/>
    </source>
</evidence>
<dbReference type="OMA" id="IDIMAIY"/>
<accession>A0A2R6R190</accession>
<dbReference type="SUPFAM" id="SSF52540">
    <property type="entry name" value="P-loop containing nucleoside triphosphate hydrolases"/>
    <property type="match status" value="1"/>
</dbReference>
<evidence type="ECO:0000256" key="1">
    <source>
        <dbReference type="ARBA" id="ARBA00022614"/>
    </source>
</evidence>
<dbReference type="PANTHER" id="PTHR11017:SF305">
    <property type="entry name" value="TMV RESISTANCE PROTEIN N-LIKE"/>
    <property type="match status" value="1"/>
</dbReference>
<sequence>MAIVRAQDALSFTPQCNYHVFLSFRGEDTRKTFTDHLYAALSGAGLRTFIDDEGIERGESVNLELEKAIKAAKISIIVFSKNYASSRWCLDELVMILEHKRTSGHVILPVFYDVVPSQVRHQTGSFAEAFGRHEELFRIEIDEKKREYLKNKVEGWREALREVANLAGMDLRNDANGHEAKFIHKIVKAIGAKLNRKVLHVAPYMIGMEYRVGDINSWLWNTSADVGIAVICGMGGIGKTTIAKDVYNSNFERFEGSSFLASIREISDRPNGLVRLQRQLLSDILKGKEEHINSVDEGIVKIKEYIGCKRVLVVLDDVDSRDLFDKTIGMRHWFHPGSKIVLTTRNKHLLKTHEVCRIFEVEKLREWESLALFSWHAFKQDHPVEGYVEQSKEVARRCEGLPLALEILGSSLSGKTLDIWESALQKLAAIPDSQIMGKLRISYDSLQDDNTRRLFLYIACFFFGEDKDFTVTILDGCKFHTTVGIDNLIDRCLLMINGCNKLMIHQLLRDMAREIVCQESPKEPGKRSLLWDHKHSLYVLTEKTGTETVEALHLDMHLSNNSIKNSDQIELKTEAFARMRNLRLLHLNAVKIKGGFKDFPKRLTWLSWHRFSLKSIPSDFPMESLVALDLSHSKLEHVWKGTKVIVHHYRWYQVLLICLHA</sequence>
<dbReference type="Gene3D" id="3.40.50.300">
    <property type="entry name" value="P-loop containing nucleotide triphosphate hydrolases"/>
    <property type="match status" value="1"/>
</dbReference>
<dbReference type="Gramene" id="PSS19002">
    <property type="protein sequence ID" value="PSS19002"/>
    <property type="gene ID" value="CEY00_Acc10944"/>
</dbReference>
<gene>
    <name evidence="5" type="ORF">CEY00_Acc10944</name>
</gene>
<dbReference type="EMBL" id="NKQK01000010">
    <property type="protein sequence ID" value="PSS19002.1"/>
    <property type="molecule type" value="Genomic_DNA"/>
</dbReference>
<keyword evidence="2" id="KW-0677">Repeat</keyword>
<dbReference type="Gene3D" id="1.10.8.430">
    <property type="entry name" value="Helical domain of apoptotic protease-activating factors"/>
    <property type="match status" value="1"/>
</dbReference>
<dbReference type="Proteomes" id="UP000241394">
    <property type="component" value="Chromosome LG10"/>
</dbReference>
<reference evidence="5 6" key="1">
    <citation type="submission" date="2017-07" db="EMBL/GenBank/DDBJ databases">
        <title>An improved, manually edited Actinidia chinensis var. chinensis (kiwifruit) genome highlights the challenges associated with draft genomes and gene prediction in plants.</title>
        <authorList>
            <person name="Pilkington S."/>
            <person name="Crowhurst R."/>
            <person name="Hilario E."/>
            <person name="Nardozza S."/>
            <person name="Fraser L."/>
            <person name="Peng Y."/>
            <person name="Gunaseelan K."/>
            <person name="Simpson R."/>
            <person name="Tahir J."/>
            <person name="Deroles S."/>
            <person name="Templeton K."/>
            <person name="Luo Z."/>
            <person name="Davy M."/>
            <person name="Cheng C."/>
            <person name="Mcneilage M."/>
            <person name="Scaglione D."/>
            <person name="Liu Y."/>
            <person name="Zhang Q."/>
            <person name="Datson P."/>
            <person name="De Silva N."/>
            <person name="Gardiner S."/>
            <person name="Bassett H."/>
            <person name="Chagne D."/>
            <person name="Mccallum J."/>
            <person name="Dzierzon H."/>
            <person name="Deng C."/>
            <person name="Wang Y.-Y."/>
            <person name="Barron N."/>
            <person name="Manako K."/>
            <person name="Bowen J."/>
            <person name="Foster T."/>
            <person name="Erridge Z."/>
            <person name="Tiffin H."/>
            <person name="Waite C."/>
            <person name="Davies K."/>
            <person name="Grierson E."/>
            <person name="Laing W."/>
            <person name="Kirk R."/>
            <person name="Chen X."/>
            <person name="Wood M."/>
            <person name="Montefiori M."/>
            <person name="Brummell D."/>
            <person name="Schwinn K."/>
            <person name="Catanach A."/>
            <person name="Fullerton C."/>
            <person name="Li D."/>
            <person name="Meiyalaghan S."/>
            <person name="Nieuwenhuizen N."/>
            <person name="Read N."/>
            <person name="Prakash R."/>
            <person name="Hunter D."/>
            <person name="Zhang H."/>
            <person name="Mckenzie M."/>
            <person name="Knabel M."/>
            <person name="Harris A."/>
            <person name="Allan A."/>
            <person name="Chen A."/>
            <person name="Janssen B."/>
            <person name="Plunkett B."/>
            <person name="Dwamena C."/>
            <person name="Voogd C."/>
            <person name="Leif D."/>
            <person name="Lafferty D."/>
            <person name="Souleyre E."/>
            <person name="Varkonyi-Gasic E."/>
            <person name="Gambi F."/>
            <person name="Hanley J."/>
            <person name="Yao J.-L."/>
            <person name="Cheung J."/>
            <person name="David K."/>
            <person name="Warren B."/>
            <person name="Marsh K."/>
            <person name="Snowden K."/>
            <person name="Lin-Wang K."/>
            <person name="Brian L."/>
            <person name="Martinez-Sanchez M."/>
            <person name="Wang M."/>
            <person name="Ileperuma N."/>
            <person name="Macnee N."/>
            <person name="Campin R."/>
            <person name="Mcatee P."/>
            <person name="Drummond R."/>
            <person name="Espley R."/>
            <person name="Ireland H."/>
            <person name="Wu R."/>
            <person name="Atkinson R."/>
            <person name="Karunairetnam S."/>
            <person name="Bulley S."/>
            <person name="Chunkath S."/>
            <person name="Hanley Z."/>
            <person name="Storey R."/>
            <person name="Thrimawithana A."/>
            <person name="Thomson S."/>
            <person name="David C."/>
            <person name="Testolin R."/>
        </authorList>
    </citation>
    <scope>NUCLEOTIDE SEQUENCE [LARGE SCALE GENOMIC DNA]</scope>
    <source>
        <strain evidence="6">cv. Red5</strain>
        <tissue evidence="5">Young leaf</tissue>
    </source>
</reference>
<dbReference type="InterPro" id="IPR058192">
    <property type="entry name" value="WHD_ROQ1-like"/>
</dbReference>
<dbReference type="STRING" id="1590841.A0A2R6R190"/>
<dbReference type="InterPro" id="IPR042197">
    <property type="entry name" value="Apaf_helical"/>
</dbReference>
<dbReference type="GO" id="GO:0043531">
    <property type="term" value="F:ADP binding"/>
    <property type="evidence" value="ECO:0007669"/>
    <property type="project" value="InterPro"/>
</dbReference>
<evidence type="ECO:0000256" key="3">
    <source>
        <dbReference type="ARBA" id="ARBA00023027"/>
    </source>
</evidence>
<dbReference type="GO" id="GO:0007165">
    <property type="term" value="P:signal transduction"/>
    <property type="evidence" value="ECO:0007669"/>
    <property type="project" value="InterPro"/>
</dbReference>
<name>A0A2R6R190_ACTCC</name>
<evidence type="ECO:0000256" key="2">
    <source>
        <dbReference type="ARBA" id="ARBA00022737"/>
    </source>
</evidence>
<dbReference type="FunFam" id="3.40.50.10140:FF:000007">
    <property type="entry name" value="Disease resistance protein (TIR-NBS-LRR class)"/>
    <property type="match status" value="1"/>
</dbReference>
<dbReference type="Gene3D" id="3.40.50.10140">
    <property type="entry name" value="Toll/interleukin-1 receptor homology (TIR) domain"/>
    <property type="match status" value="1"/>
</dbReference>
<dbReference type="SMART" id="SM00255">
    <property type="entry name" value="TIR"/>
    <property type="match status" value="1"/>
</dbReference>
<dbReference type="InterPro" id="IPR035897">
    <property type="entry name" value="Toll_tir_struct_dom_sf"/>
</dbReference>
<dbReference type="PROSITE" id="PS50104">
    <property type="entry name" value="TIR"/>
    <property type="match status" value="1"/>
</dbReference>
<proteinExistence type="predicted"/>
<comment type="caution">
    <text evidence="5">The sequence shown here is derived from an EMBL/GenBank/DDBJ whole genome shotgun (WGS) entry which is preliminary data.</text>
</comment>
<dbReference type="GO" id="GO:0006952">
    <property type="term" value="P:defense response"/>
    <property type="evidence" value="ECO:0007669"/>
    <property type="project" value="InterPro"/>
</dbReference>
<protein>
    <submittedName>
        <fullName evidence="5">TMV resistance protein like</fullName>
    </submittedName>
</protein>
<evidence type="ECO:0000313" key="5">
    <source>
        <dbReference type="EMBL" id="PSS19002.1"/>
    </source>
</evidence>
<dbReference type="InterPro" id="IPR044974">
    <property type="entry name" value="Disease_R_plants"/>
</dbReference>
<dbReference type="SUPFAM" id="SSF52058">
    <property type="entry name" value="L domain-like"/>
    <property type="match status" value="1"/>
</dbReference>
<dbReference type="Pfam" id="PF23282">
    <property type="entry name" value="WHD_ROQ1"/>
    <property type="match status" value="1"/>
</dbReference>
<keyword evidence="1" id="KW-0433">Leucine-rich repeat</keyword>
<dbReference type="InterPro" id="IPR027417">
    <property type="entry name" value="P-loop_NTPase"/>
</dbReference>
<evidence type="ECO:0000313" key="6">
    <source>
        <dbReference type="Proteomes" id="UP000241394"/>
    </source>
</evidence>
<dbReference type="InterPro" id="IPR032675">
    <property type="entry name" value="LRR_dom_sf"/>
</dbReference>
<dbReference type="InterPro" id="IPR002182">
    <property type="entry name" value="NB-ARC"/>
</dbReference>
<organism evidence="5 6">
    <name type="scientific">Actinidia chinensis var. chinensis</name>
    <name type="common">Chinese soft-hair kiwi</name>
    <dbReference type="NCBI Taxonomy" id="1590841"/>
    <lineage>
        <taxon>Eukaryota</taxon>
        <taxon>Viridiplantae</taxon>
        <taxon>Streptophyta</taxon>
        <taxon>Embryophyta</taxon>
        <taxon>Tracheophyta</taxon>
        <taxon>Spermatophyta</taxon>
        <taxon>Magnoliopsida</taxon>
        <taxon>eudicotyledons</taxon>
        <taxon>Gunneridae</taxon>
        <taxon>Pentapetalae</taxon>
        <taxon>asterids</taxon>
        <taxon>Ericales</taxon>
        <taxon>Actinidiaceae</taxon>
        <taxon>Actinidia</taxon>
    </lineage>
</organism>
<dbReference type="PRINTS" id="PR00364">
    <property type="entry name" value="DISEASERSIST"/>
</dbReference>
<dbReference type="Pfam" id="PF01582">
    <property type="entry name" value="TIR"/>
    <property type="match status" value="1"/>
</dbReference>
<dbReference type="SUPFAM" id="SSF52200">
    <property type="entry name" value="Toll/Interleukin receptor TIR domain"/>
    <property type="match status" value="1"/>
</dbReference>
<dbReference type="InParanoid" id="A0A2R6R190"/>
<reference evidence="6" key="2">
    <citation type="journal article" date="2018" name="BMC Genomics">
        <title>A manually annotated Actinidia chinensis var. chinensis (kiwifruit) genome highlights the challenges associated with draft genomes and gene prediction in plants.</title>
        <authorList>
            <person name="Pilkington S.M."/>
            <person name="Crowhurst R."/>
            <person name="Hilario E."/>
            <person name="Nardozza S."/>
            <person name="Fraser L."/>
            <person name="Peng Y."/>
            <person name="Gunaseelan K."/>
            <person name="Simpson R."/>
            <person name="Tahir J."/>
            <person name="Deroles S.C."/>
            <person name="Templeton K."/>
            <person name="Luo Z."/>
            <person name="Davy M."/>
            <person name="Cheng C."/>
            <person name="McNeilage M."/>
            <person name="Scaglione D."/>
            <person name="Liu Y."/>
            <person name="Zhang Q."/>
            <person name="Datson P."/>
            <person name="De Silva N."/>
            <person name="Gardiner S.E."/>
            <person name="Bassett H."/>
            <person name="Chagne D."/>
            <person name="McCallum J."/>
            <person name="Dzierzon H."/>
            <person name="Deng C."/>
            <person name="Wang Y.Y."/>
            <person name="Barron L."/>
            <person name="Manako K."/>
            <person name="Bowen J."/>
            <person name="Foster T.M."/>
            <person name="Erridge Z.A."/>
            <person name="Tiffin H."/>
            <person name="Waite C.N."/>
            <person name="Davies K.M."/>
            <person name="Grierson E.P."/>
            <person name="Laing W.A."/>
            <person name="Kirk R."/>
            <person name="Chen X."/>
            <person name="Wood M."/>
            <person name="Montefiori M."/>
            <person name="Brummell D.A."/>
            <person name="Schwinn K.E."/>
            <person name="Catanach A."/>
            <person name="Fullerton C."/>
            <person name="Li D."/>
            <person name="Meiyalaghan S."/>
            <person name="Nieuwenhuizen N."/>
            <person name="Read N."/>
            <person name="Prakash R."/>
            <person name="Hunter D."/>
            <person name="Zhang H."/>
            <person name="McKenzie M."/>
            <person name="Knabel M."/>
            <person name="Harris A."/>
            <person name="Allan A.C."/>
            <person name="Gleave A."/>
            <person name="Chen A."/>
            <person name="Janssen B.J."/>
            <person name="Plunkett B."/>
            <person name="Ampomah-Dwamena C."/>
            <person name="Voogd C."/>
            <person name="Leif D."/>
            <person name="Lafferty D."/>
            <person name="Souleyre E.J.F."/>
            <person name="Varkonyi-Gasic E."/>
            <person name="Gambi F."/>
            <person name="Hanley J."/>
            <person name="Yao J.L."/>
            <person name="Cheung J."/>
            <person name="David K.M."/>
            <person name="Warren B."/>
            <person name="Marsh K."/>
            <person name="Snowden K.C."/>
            <person name="Lin-Wang K."/>
            <person name="Brian L."/>
            <person name="Martinez-Sanchez M."/>
            <person name="Wang M."/>
            <person name="Ileperuma N."/>
            <person name="Macnee N."/>
            <person name="Campin R."/>
            <person name="McAtee P."/>
            <person name="Drummond R.S.M."/>
            <person name="Espley R.V."/>
            <person name="Ireland H.S."/>
            <person name="Wu R."/>
            <person name="Atkinson R.G."/>
            <person name="Karunairetnam S."/>
            <person name="Bulley S."/>
            <person name="Chunkath S."/>
            <person name="Hanley Z."/>
            <person name="Storey R."/>
            <person name="Thrimawithana A.H."/>
            <person name="Thomson S."/>
            <person name="David C."/>
            <person name="Testolin R."/>
            <person name="Huang H."/>
            <person name="Hellens R.P."/>
            <person name="Schaffer R.J."/>
        </authorList>
    </citation>
    <scope>NUCLEOTIDE SEQUENCE [LARGE SCALE GENOMIC DNA]</scope>
    <source>
        <strain evidence="6">cv. Red5</strain>
    </source>
</reference>
<dbReference type="AlphaFoldDB" id="A0A2R6R190"/>